<evidence type="ECO:0000256" key="1">
    <source>
        <dbReference type="SAM" id="MobiDB-lite"/>
    </source>
</evidence>
<sequence>MLTKTEVGSCTHSEFMNFSPLVSDLVFSPRRVALAQAKTPENPPLILREVSPRRAEHEVLVFGLDQVLDAKGTYLGNATGPGTRRRTPPPAESSSPPVSDLVFSPRRVALAQAKTPENPPLILREVSPRRAEVA</sequence>
<protein>
    <submittedName>
        <fullName evidence="2">Uncharacterized protein</fullName>
    </submittedName>
</protein>
<feature type="region of interest" description="Disordered" evidence="1">
    <location>
        <begin position="73"/>
        <end position="100"/>
    </location>
</feature>
<gene>
    <name evidence="2" type="ORF">DEO72_LG3g923</name>
</gene>
<dbReference type="EMBL" id="CP039347">
    <property type="protein sequence ID" value="QCD86401.1"/>
    <property type="molecule type" value="Genomic_DNA"/>
</dbReference>
<reference evidence="2 3" key="1">
    <citation type="submission" date="2019-04" db="EMBL/GenBank/DDBJ databases">
        <title>An improved genome assembly and genetic linkage map for asparagus bean, Vigna unguiculata ssp. sesquipedialis.</title>
        <authorList>
            <person name="Xia Q."/>
            <person name="Zhang R."/>
            <person name="Dong Y."/>
        </authorList>
    </citation>
    <scope>NUCLEOTIDE SEQUENCE [LARGE SCALE GENOMIC DNA]</scope>
    <source>
        <tissue evidence="2">Leaf</tissue>
    </source>
</reference>
<feature type="region of interest" description="Disordered" evidence="1">
    <location>
        <begin position="113"/>
        <end position="134"/>
    </location>
</feature>
<proteinExistence type="predicted"/>
<evidence type="ECO:0000313" key="2">
    <source>
        <dbReference type="EMBL" id="QCD86401.1"/>
    </source>
</evidence>
<evidence type="ECO:0000313" key="3">
    <source>
        <dbReference type="Proteomes" id="UP000501690"/>
    </source>
</evidence>
<dbReference type="Proteomes" id="UP000501690">
    <property type="component" value="Linkage Group LG3"/>
</dbReference>
<accession>A0A4D6LCS7</accession>
<organism evidence="2 3">
    <name type="scientific">Vigna unguiculata</name>
    <name type="common">Cowpea</name>
    <dbReference type="NCBI Taxonomy" id="3917"/>
    <lineage>
        <taxon>Eukaryota</taxon>
        <taxon>Viridiplantae</taxon>
        <taxon>Streptophyta</taxon>
        <taxon>Embryophyta</taxon>
        <taxon>Tracheophyta</taxon>
        <taxon>Spermatophyta</taxon>
        <taxon>Magnoliopsida</taxon>
        <taxon>eudicotyledons</taxon>
        <taxon>Gunneridae</taxon>
        <taxon>Pentapetalae</taxon>
        <taxon>rosids</taxon>
        <taxon>fabids</taxon>
        <taxon>Fabales</taxon>
        <taxon>Fabaceae</taxon>
        <taxon>Papilionoideae</taxon>
        <taxon>50 kb inversion clade</taxon>
        <taxon>NPAAA clade</taxon>
        <taxon>indigoferoid/millettioid clade</taxon>
        <taxon>Phaseoleae</taxon>
        <taxon>Vigna</taxon>
    </lineage>
</organism>
<keyword evidence="3" id="KW-1185">Reference proteome</keyword>
<name>A0A4D6LCS7_VIGUN</name>
<dbReference type="AlphaFoldDB" id="A0A4D6LCS7"/>